<dbReference type="EMBL" id="DF977515">
    <property type="protein sequence ID" value="GAP88534.1"/>
    <property type="molecule type" value="Genomic_DNA"/>
</dbReference>
<dbReference type="PANTHER" id="PTHR33112:SF12">
    <property type="entry name" value="HETEROKARYON INCOMPATIBILITY DOMAIN-CONTAINING PROTEIN"/>
    <property type="match status" value="1"/>
</dbReference>
<gene>
    <name evidence="2" type="ORF">SAMD00023353_7000040</name>
</gene>
<evidence type="ECO:0000313" key="2">
    <source>
        <dbReference type="EMBL" id="GAP88534.1"/>
    </source>
</evidence>
<dbReference type="OrthoDB" id="5428863at2759"/>
<sequence>MALRENIESLQHPGSLAEGSAKKIPRTVRDAMSFVQILGERYLWVDTLCIVQDGEQKMADIANMGAIYAQASICIVAADGDNADSGLRGLSGLSGPRSVRQARHSLGHGTRLIETYGPRVPGHDSTWKSRAWTFQEFLFSRRMVIFEKGWIYWMCHEAIWDEYGDTSGSARRNFNKTVPDVVELSDIASDFCTKKLTYPEDTLFAFSGIASALSRFFEGGFVSGLPVSIFYIGLLWQPTSTVRRKSPKKMTEDTCLPSWSWGGWEGAISVLAVGTDYLKDSFKRSFRDSYERVFPLVEWSWTNELQASPNRIQQSWHNHKVNFWNRLETPCPPGWTRCLIEDPSAVPSWQKDNQPQLLARPLCFYKHESEPDSEFWFPPPMPHRNERMKPQIMARYIRCRTRRAWLLLGDEIVDPDREDRLHMVSLRDERGEWAGALQPCVSLGHGGEENSCRVGEKREPRLRLELVEIAQGSVPNDAENSKGISDSWLPEWMLDERPKRDDLYEYFYVLWIEWVEGIAYRKGLGRVYKNMWEKQALEWIDSVLG</sequence>
<dbReference type="InterPro" id="IPR010730">
    <property type="entry name" value="HET"/>
</dbReference>
<protein>
    <submittedName>
        <fullName evidence="2">Putative heterokaryon incompatibility protein</fullName>
    </submittedName>
</protein>
<name>A0A1W2TJY4_ROSNE</name>
<feature type="domain" description="Heterokaryon incompatibility" evidence="1">
    <location>
        <begin position="18"/>
        <end position="136"/>
    </location>
</feature>
<reference evidence="2" key="1">
    <citation type="submission" date="2016-03" db="EMBL/GenBank/DDBJ databases">
        <title>Draft genome sequence of Rosellinia necatrix.</title>
        <authorList>
            <person name="Kanematsu S."/>
        </authorList>
    </citation>
    <scope>NUCLEOTIDE SEQUENCE [LARGE SCALE GENOMIC DNA]</scope>
    <source>
        <strain evidence="2">W97</strain>
    </source>
</reference>
<evidence type="ECO:0000313" key="3">
    <source>
        <dbReference type="Proteomes" id="UP000054516"/>
    </source>
</evidence>
<dbReference type="STRING" id="77044.A0A1W2TJY4"/>
<dbReference type="Proteomes" id="UP000054516">
    <property type="component" value="Unassembled WGS sequence"/>
</dbReference>
<dbReference type="AlphaFoldDB" id="A0A1W2TJY4"/>
<dbReference type="PANTHER" id="PTHR33112">
    <property type="entry name" value="DOMAIN PROTEIN, PUTATIVE-RELATED"/>
    <property type="match status" value="1"/>
</dbReference>
<proteinExistence type="predicted"/>
<organism evidence="2">
    <name type="scientific">Rosellinia necatrix</name>
    <name type="common">White root-rot fungus</name>
    <dbReference type="NCBI Taxonomy" id="77044"/>
    <lineage>
        <taxon>Eukaryota</taxon>
        <taxon>Fungi</taxon>
        <taxon>Dikarya</taxon>
        <taxon>Ascomycota</taxon>
        <taxon>Pezizomycotina</taxon>
        <taxon>Sordariomycetes</taxon>
        <taxon>Xylariomycetidae</taxon>
        <taxon>Xylariales</taxon>
        <taxon>Xylariaceae</taxon>
        <taxon>Rosellinia</taxon>
    </lineage>
</organism>
<dbReference type="Pfam" id="PF06985">
    <property type="entry name" value="HET"/>
    <property type="match status" value="1"/>
</dbReference>
<dbReference type="OMA" id="PEMMFER"/>
<evidence type="ECO:0000259" key="1">
    <source>
        <dbReference type="Pfam" id="PF06985"/>
    </source>
</evidence>
<accession>A0A1W2TJY4</accession>
<keyword evidence="3" id="KW-1185">Reference proteome</keyword>